<dbReference type="Proteomes" id="UP000464178">
    <property type="component" value="Chromosome"/>
</dbReference>
<dbReference type="KEGG" id="gms:SOIL9_16660"/>
<dbReference type="EMBL" id="LR593886">
    <property type="protein sequence ID" value="VTR96048.1"/>
    <property type="molecule type" value="Genomic_DNA"/>
</dbReference>
<name>A0A6P2D410_9BACT</name>
<evidence type="ECO:0000256" key="1">
    <source>
        <dbReference type="SAM" id="MobiDB-lite"/>
    </source>
</evidence>
<sequence>MIYAYEAPDSRELTFGANGGGEILRFNIITTAGESQATIFLYVLAGTFPYYDGFIRNDLKLAPNGASHMWKAEVNYGTTGVGGGDQPLGGEASDGAPPPPPEAPAAPDIALTGGYSFSIRARKQTLLYSIQTIGSWNRGGGIAPNFKQAISPDTDGKIAGVEWPPEPTSVIRRTFARAKVTQGYLATLFNLAGRTNIAPFYGWDYEDVLFLGAEGQYTQGEGWTITCEFGVNEHEEGIVIIPDELPIASETISKRGWHYLWVLFRERQDPVTKATVAVPSAAYVEKVIRPVDFSLIEMGA</sequence>
<dbReference type="RefSeq" id="WP_162670388.1">
    <property type="nucleotide sequence ID" value="NZ_LR593886.1"/>
</dbReference>
<feature type="region of interest" description="Disordered" evidence="1">
    <location>
        <begin position="80"/>
        <end position="107"/>
    </location>
</feature>
<reference evidence="2 3" key="1">
    <citation type="submission" date="2019-05" db="EMBL/GenBank/DDBJ databases">
        <authorList>
            <consortium name="Science for Life Laboratories"/>
        </authorList>
    </citation>
    <scope>NUCLEOTIDE SEQUENCE [LARGE SCALE GENOMIC DNA]</scope>
    <source>
        <strain evidence="2">Soil9</strain>
    </source>
</reference>
<keyword evidence="3" id="KW-1185">Reference proteome</keyword>
<protein>
    <submittedName>
        <fullName evidence="2">Uncharacterized protein</fullName>
    </submittedName>
</protein>
<gene>
    <name evidence="2" type="ORF">SOIL9_16660</name>
</gene>
<proteinExistence type="predicted"/>
<dbReference type="AlphaFoldDB" id="A0A6P2D410"/>
<accession>A0A6P2D410</accession>
<evidence type="ECO:0000313" key="3">
    <source>
        <dbReference type="Proteomes" id="UP000464178"/>
    </source>
</evidence>
<organism evidence="2 3">
    <name type="scientific">Gemmata massiliana</name>
    <dbReference type="NCBI Taxonomy" id="1210884"/>
    <lineage>
        <taxon>Bacteria</taxon>
        <taxon>Pseudomonadati</taxon>
        <taxon>Planctomycetota</taxon>
        <taxon>Planctomycetia</taxon>
        <taxon>Gemmatales</taxon>
        <taxon>Gemmataceae</taxon>
        <taxon>Gemmata</taxon>
    </lineage>
</organism>
<evidence type="ECO:0000313" key="2">
    <source>
        <dbReference type="EMBL" id="VTR96048.1"/>
    </source>
</evidence>